<gene>
    <name evidence="6" type="ORF">D7V20_05915</name>
</gene>
<dbReference type="PANTHER" id="PTHR47506">
    <property type="entry name" value="TRANSCRIPTIONAL REGULATORY PROTEIN"/>
    <property type="match status" value="1"/>
</dbReference>
<feature type="DNA-binding region" description="H-T-H motif" evidence="4">
    <location>
        <begin position="25"/>
        <end position="44"/>
    </location>
</feature>
<evidence type="ECO:0000256" key="2">
    <source>
        <dbReference type="ARBA" id="ARBA00023125"/>
    </source>
</evidence>
<proteinExistence type="predicted"/>
<organism evidence="6 7">
    <name type="scientific">Acinetobacter rongchengensis</name>
    <dbReference type="NCBI Taxonomy" id="2419601"/>
    <lineage>
        <taxon>Bacteria</taxon>
        <taxon>Pseudomonadati</taxon>
        <taxon>Pseudomonadota</taxon>
        <taxon>Gammaproteobacteria</taxon>
        <taxon>Moraxellales</taxon>
        <taxon>Moraxellaceae</taxon>
        <taxon>Acinetobacter</taxon>
    </lineage>
</organism>
<evidence type="ECO:0000256" key="3">
    <source>
        <dbReference type="ARBA" id="ARBA00023163"/>
    </source>
</evidence>
<evidence type="ECO:0000256" key="1">
    <source>
        <dbReference type="ARBA" id="ARBA00023015"/>
    </source>
</evidence>
<dbReference type="OrthoDB" id="116240at2"/>
<dbReference type="InterPro" id="IPR036271">
    <property type="entry name" value="Tet_transcr_reg_TetR-rel_C_sf"/>
</dbReference>
<comment type="caution">
    <text evidence="6">The sequence shown here is derived from an EMBL/GenBank/DDBJ whole genome shotgun (WGS) entry which is preliminary data.</text>
</comment>
<accession>A0A3A8EZZ5</accession>
<keyword evidence="2 4" id="KW-0238">DNA-binding</keyword>
<evidence type="ECO:0000256" key="4">
    <source>
        <dbReference type="PROSITE-ProRule" id="PRU00335"/>
    </source>
</evidence>
<reference evidence="6 7" key="1">
    <citation type="submission" date="2018-09" db="EMBL/GenBank/DDBJ databases">
        <title>The draft genome of Acinetobacter spp. strains.</title>
        <authorList>
            <person name="Qin J."/>
            <person name="Feng Y."/>
            <person name="Zong Z."/>
        </authorList>
    </citation>
    <scope>NUCLEOTIDE SEQUENCE [LARGE SCALE GENOMIC DNA]</scope>
    <source>
        <strain evidence="6 7">WCHAc060115</strain>
    </source>
</reference>
<evidence type="ECO:0000313" key="6">
    <source>
        <dbReference type="EMBL" id="RKG39086.1"/>
    </source>
</evidence>
<dbReference type="PANTHER" id="PTHR47506:SF6">
    <property type="entry name" value="HTH-TYPE TRANSCRIPTIONAL REPRESSOR NEMR"/>
    <property type="match status" value="1"/>
</dbReference>
<dbReference type="RefSeq" id="WP_120383396.1">
    <property type="nucleotide sequence ID" value="NZ_RAXT01000007.1"/>
</dbReference>
<dbReference type="InterPro" id="IPR009057">
    <property type="entry name" value="Homeodomain-like_sf"/>
</dbReference>
<dbReference type="PRINTS" id="PR00455">
    <property type="entry name" value="HTHTETR"/>
</dbReference>
<keyword evidence="3" id="KW-0804">Transcription</keyword>
<dbReference type="AlphaFoldDB" id="A0A3A8EZZ5"/>
<name>A0A3A8EZZ5_9GAMM</name>
<dbReference type="SUPFAM" id="SSF46689">
    <property type="entry name" value="Homeodomain-like"/>
    <property type="match status" value="1"/>
</dbReference>
<feature type="domain" description="HTH tetR-type" evidence="5">
    <location>
        <begin position="2"/>
        <end position="62"/>
    </location>
</feature>
<dbReference type="GO" id="GO:0003677">
    <property type="term" value="F:DNA binding"/>
    <property type="evidence" value="ECO:0007669"/>
    <property type="project" value="UniProtKB-UniRule"/>
</dbReference>
<protein>
    <submittedName>
        <fullName evidence="6">TetR/AcrR family transcriptional regulator</fullName>
    </submittedName>
</protein>
<keyword evidence="7" id="KW-1185">Reference proteome</keyword>
<dbReference type="Proteomes" id="UP000280405">
    <property type="component" value="Unassembled WGS sequence"/>
</dbReference>
<dbReference type="InterPro" id="IPR001647">
    <property type="entry name" value="HTH_TetR"/>
</dbReference>
<dbReference type="SUPFAM" id="SSF48498">
    <property type="entry name" value="Tetracyclin repressor-like, C-terminal domain"/>
    <property type="match status" value="1"/>
</dbReference>
<evidence type="ECO:0000313" key="7">
    <source>
        <dbReference type="Proteomes" id="UP000280405"/>
    </source>
</evidence>
<dbReference type="PROSITE" id="PS50977">
    <property type="entry name" value="HTH_TETR_2"/>
    <property type="match status" value="1"/>
</dbReference>
<dbReference type="Gene3D" id="1.10.357.10">
    <property type="entry name" value="Tetracycline Repressor, domain 2"/>
    <property type="match status" value="1"/>
</dbReference>
<evidence type="ECO:0000259" key="5">
    <source>
        <dbReference type="PROSITE" id="PS50977"/>
    </source>
</evidence>
<dbReference type="EMBL" id="RAXT01000007">
    <property type="protein sequence ID" value="RKG39086.1"/>
    <property type="molecule type" value="Genomic_DNA"/>
</dbReference>
<keyword evidence="1" id="KW-0805">Transcription regulation</keyword>
<dbReference type="Pfam" id="PF00440">
    <property type="entry name" value="TetR_N"/>
    <property type="match status" value="1"/>
</dbReference>
<sequence length="194" mass="22538">MSKSAIKILTTAEELFNKNSFTSVGVDLIRDESGCSKTTMYTYFKNKHQLVEEVLKQRDLRFRQSLMEYVADAQGIDALEQIYDWHMLWFQQDHFKGCLFVRAVAESTAEDIEITKISIAHKIWLRQLIHHYAVQINQDQCIADLFYNLIEGLISRFLVEGFHPEIAQQQKNMIMQLIQNSPIPLTGVDQVNII</sequence>